<evidence type="ECO:0000313" key="2">
    <source>
        <dbReference type="EMBL" id="ORY69052.1"/>
    </source>
</evidence>
<evidence type="ECO:0000256" key="1">
    <source>
        <dbReference type="SAM" id="MobiDB-lite"/>
    </source>
</evidence>
<reference evidence="2 3" key="1">
    <citation type="submission" date="2016-07" db="EMBL/GenBank/DDBJ databases">
        <title>Pervasive Adenine N6-methylation of Active Genes in Fungi.</title>
        <authorList>
            <consortium name="DOE Joint Genome Institute"/>
            <person name="Mondo S.J."/>
            <person name="Dannebaum R.O."/>
            <person name="Kuo R.C."/>
            <person name="Labutti K."/>
            <person name="Haridas S."/>
            <person name="Kuo A."/>
            <person name="Salamov A."/>
            <person name="Ahrendt S.R."/>
            <person name="Lipzen A."/>
            <person name="Sullivan W."/>
            <person name="Andreopoulos W.B."/>
            <person name="Clum A."/>
            <person name="Lindquist E."/>
            <person name="Daum C."/>
            <person name="Ramamoorthy G.K."/>
            <person name="Gryganskyi A."/>
            <person name="Culley D."/>
            <person name="Magnuson J.K."/>
            <person name="James T.Y."/>
            <person name="O'Malley M.A."/>
            <person name="Stajich J.E."/>
            <person name="Spatafora J.W."/>
            <person name="Visel A."/>
            <person name="Grigoriev I.V."/>
        </authorList>
    </citation>
    <scope>NUCLEOTIDE SEQUENCE [LARGE SCALE GENOMIC DNA]</scope>
    <source>
        <strain evidence="2 3">CBS 129021</strain>
    </source>
</reference>
<name>A0A1Y2EBY6_9PEZI</name>
<dbReference type="EMBL" id="MCFJ01000003">
    <property type="protein sequence ID" value="ORY69052.1"/>
    <property type="molecule type" value="Genomic_DNA"/>
</dbReference>
<dbReference type="AlphaFoldDB" id="A0A1Y2EBY6"/>
<dbReference type="RefSeq" id="XP_040719339.1">
    <property type="nucleotide sequence ID" value="XM_040858107.1"/>
</dbReference>
<evidence type="ECO:0000313" key="3">
    <source>
        <dbReference type="Proteomes" id="UP000193689"/>
    </source>
</evidence>
<feature type="region of interest" description="Disordered" evidence="1">
    <location>
        <begin position="189"/>
        <end position="362"/>
    </location>
</feature>
<dbReference type="GeneID" id="63774319"/>
<dbReference type="OrthoDB" id="5394557at2759"/>
<feature type="compositionally biased region" description="Low complexity" evidence="1">
    <location>
        <begin position="286"/>
        <end position="301"/>
    </location>
</feature>
<feature type="compositionally biased region" description="Polar residues" evidence="1">
    <location>
        <begin position="202"/>
        <end position="233"/>
    </location>
</feature>
<comment type="caution">
    <text evidence="2">The sequence shown here is derived from an EMBL/GenBank/DDBJ whole genome shotgun (WGS) entry which is preliminary data.</text>
</comment>
<proteinExistence type="predicted"/>
<organism evidence="2 3">
    <name type="scientific">Pseudomassariella vexata</name>
    <dbReference type="NCBI Taxonomy" id="1141098"/>
    <lineage>
        <taxon>Eukaryota</taxon>
        <taxon>Fungi</taxon>
        <taxon>Dikarya</taxon>
        <taxon>Ascomycota</taxon>
        <taxon>Pezizomycotina</taxon>
        <taxon>Sordariomycetes</taxon>
        <taxon>Xylariomycetidae</taxon>
        <taxon>Amphisphaeriales</taxon>
        <taxon>Pseudomassariaceae</taxon>
        <taxon>Pseudomassariella</taxon>
    </lineage>
</organism>
<feature type="compositionally biased region" description="Basic and acidic residues" evidence="1">
    <location>
        <begin position="257"/>
        <end position="270"/>
    </location>
</feature>
<dbReference type="InParanoid" id="A0A1Y2EBY6"/>
<accession>A0A1Y2EBY6</accession>
<feature type="compositionally biased region" description="Low complexity" evidence="1">
    <location>
        <begin position="315"/>
        <end position="344"/>
    </location>
</feature>
<gene>
    <name evidence="2" type="ORF">BCR38DRAFT_406924</name>
</gene>
<sequence length="362" mass="38017">MTEREPDDSQPRKRIAVAYTTSAVGAVSSQEMQPRDGGGSFGYDVDTARAYQTRGTVSPLVSQYPADLPNGDVMYRQSTYPYPSKSYYSVQGWGGAYPDEGVDYAMNYPSYPQMSQEPVHMVPGYRYGSGSKAPVYVDPEASAYPYPSLVHRPASAVSSDLPNFSLSGMAASLPTPSDRLPNVNRTLTSSSAYRSDGLPGPNYSSNKATSDYGSVNSSFESPVSYAPTTTLPSNVPGRPSEAGSAYQTAADTSYGSSDHHHSYRSAHEPDSYVYGGDKIDSDRRGSQSSGGASVGSVLSNGQVYVPDPQHSHPHAPAGYAISAAASATEATTAAGGRSGGSVTSQTQHGDGHRHSAASLRGA</sequence>
<keyword evidence="3" id="KW-1185">Reference proteome</keyword>
<feature type="compositionally biased region" description="Polar residues" evidence="1">
    <location>
        <begin position="245"/>
        <end position="256"/>
    </location>
</feature>
<dbReference type="Proteomes" id="UP000193689">
    <property type="component" value="Unassembled WGS sequence"/>
</dbReference>
<protein>
    <submittedName>
        <fullName evidence="2">Uncharacterized protein</fullName>
    </submittedName>
</protein>
<dbReference type="STRING" id="1141098.A0A1Y2EBY6"/>